<feature type="non-terminal residue" evidence="1">
    <location>
        <position position="207"/>
    </location>
</feature>
<dbReference type="PANTHER" id="PTHR43546">
    <property type="entry name" value="UPF0173 METAL-DEPENDENT HYDROLASE MJ1163-RELATED"/>
    <property type="match status" value="1"/>
</dbReference>
<name>X0Y8P8_9ZZZZ</name>
<protein>
    <recommendedName>
        <fullName evidence="2">Metallo-beta-lactamase domain-containing protein</fullName>
    </recommendedName>
</protein>
<evidence type="ECO:0008006" key="2">
    <source>
        <dbReference type="Google" id="ProtNLM"/>
    </source>
</evidence>
<dbReference type="Pfam" id="PF13483">
    <property type="entry name" value="Lactamase_B_3"/>
    <property type="match status" value="1"/>
</dbReference>
<dbReference type="InterPro" id="IPR036866">
    <property type="entry name" value="RibonucZ/Hydroxyglut_hydro"/>
</dbReference>
<dbReference type="SUPFAM" id="SSF56281">
    <property type="entry name" value="Metallo-hydrolase/oxidoreductase"/>
    <property type="match status" value="1"/>
</dbReference>
<sequence>MSKVLILALALVCGLTLTGFAAEEFEEDVIPTSAGDLKITFIGHGTLMFTFNGKTIHVDPVAREADYTKMPQADLILVTHEHGDHLDPDVIGILCKESTDIVLSGKCAEAVQGGIVMKNGDVRSVGGLKIEAVPAYNLVHKRDSGIPYHPQGEGNGYVITFGDKRVYVAGDTENTPEMKALKGIDVAFLPMNVPYTMTPEMVADAAK</sequence>
<organism evidence="1">
    <name type="scientific">marine sediment metagenome</name>
    <dbReference type="NCBI Taxonomy" id="412755"/>
    <lineage>
        <taxon>unclassified sequences</taxon>
        <taxon>metagenomes</taxon>
        <taxon>ecological metagenomes</taxon>
    </lineage>
</organism>
<dbReference type="InterPro" id="IPR050114">
    <property type="entry name" value="UPF0173_UPF0282_UlaG_hydrolase"/>
</dbReference>
<proteinExistence type="predicted"/>
<accession>X0Y8P8</accession>
<dbReference type="EMBL" id="BARS01041532">
    <property type="protein sequence ID" value="GAG33256.1"/>
    <property type="molecule type" value="Genomic_DNA"/>
</dbReference>
<dbReference type="AlphaFoldDB" id="X0Y8P8"/>
<gene>
    <name evidence="1" type="ORF">S01H1_63152</name>
</gene>
<evidence type="ECO:0000313" key="1">
    <source>
        <dbReference type="EMBL" id="GAG33256.1"/>
    </source>
</evidence>
<reference evidence="1" key="1">
    <citation type="journal article" date="2014" name="Front. Microbiol.">
        <title>High frequency of phylogenetically diverse reductive dehalogenase-homologous genes in deep subseafloor sedimentary metagenomes.</title>
        <authorList>
            <person name="Kawai M."/>
            <person name="Futagami T."/>
            <person name="Toyoda A."/>
            <person name="Takaki Y."/>
            <person name="Nishi S."/>
            <person name="Hori S."/>
            <person name="Arai W."/>
            <person name="Tsubouchi T."/>
            <person name="Morono Y."/>
            <person name="Uchiyama I."/>
            <person name="Ito T."/>
            <person name="Fujiyama A."/>
            <person name="Inagaki F."/>
            <person name="Takami H."/>
        </authorList>
    </citation>
    <scope>NUCLEOTIDE SEQUENCE</scope>
    <source>
        <strain evidence="1">Expedition CK06-06</strain>
    </source>
</reference>
<comment type="caution">
    <text evidence="1">The sequence shown here is derived from an EMBL/GenBank/DDBJ whole genome shotgun (WGS) entry which is preliminary data.</text>
</comment>
<dbReference type="PANTHER" id="PTHR43546:SF3">
    <property type="entry name" value="UPF0173 METAL-DEPENDENT HYDROLASE MJ1163"/>
    <property type="match status" value="1"/>
</dbReference>
<dbReference type="Gene3D" id="3.60.15.10">
    <property type="entry name" value="Ribonuclease Z/Hydroxyacylglutathione hydrolase-like"/>
    <property type="match status" value="1"/>
</dbReference>